<dbReference type="Gene3D" id="1.10.287.1490">
    <property type="match status" value="1"/>
</dbReference>
<evidence type="ECO:0000256" key="2">
    <source>
        <dbReference type="SAM" id="MobiDB-lite"/>
    </source>
</evidence>
<keyword evidence="3" id="KW-1133">Transmembrane helix</keyword>
<evidence type="ECO:0000259" key="4">
    <source>
        <dbReference type="Pfam" id="PF14257"/>
    </source>
</evidence>
<sequence length="302" mass="32150">MSQRRTLVLVCVVVLVALAGCNGAANGGDSGGMSTQVADGGAATEAAAAESTGGSGGSGSGGDASAQANVQTRQLIKTGTVAVEVDAFDASKANLTAAVQGYGGYVSDTSQERHSVGNETYTTGRLVLRVPAEEFDALVEDAKAEGDVRVVETNTEDVTDRLVDLEARLENLRAQRDQLRDLYEEANTTEDVLAVQRELSDVQGEIERLEAQKQSLEDRVAYSTLTVRLNEPRPTPNRIAPDRWYDTPVVSAFLQSVDGVFVVARALVVGAAYALPYVLAFVLPVALLGGLVWRFRHRLPRV</sequence>
<dbReference type="EMBL" id="JAMQOP010000001">
    <property type="protein sequence ID" value="MDS0298925.1"/>
    <property type="molecule type" value="Genomic_DNA"/>
</dbReference>
<dbReference type="Proteomes" id="UP001257060">
    <property type="component" value="Unassembled WGS sequence"/>
</dbReference>
<comment type="caution">
    <text evidence="5">The sequence shown here is derived from an EMBL/GenBank/DDBJ whole genome shotgun (WGS) entry which is preliminary data.</text>
</comment>
<dbReference type="RefSeq" id="WP_310923720.1">
    <property type="nucleotide sequence ID" value="NZ_JAMQOP010000001.1"/>
</dbReference>
<keyword evidence="3" id="KW-0812">Transmembrane</keyword>
<dbReference type="InterPro" id="IPR025645">
    <property type="entry name" value="DUF4349"/>
</dbReference>
<organism evidence="5 6">
    <name type="scientific">Halogeometricum salsisoli</name>
    <dbReference type="NCBI Taxonomy" id="2950536"/>
    <lineage>
        <taxon>Archaea</taxon>
        <taxon>Methanobacteriati</taxon>
        <taxon>Methanobacteriota</taxon>
        <taxon>Stenosarchaea group</taxon>
        <taxon>Halobacteria</taxon>
        <taxon>Halobacteriales</taxon>
        <taxon>Haloferacaceae</taxon>
        <taxon>Halogeometricum</taxon>
    </lineage>
</organism>
<feature type="domain" description="DUF4349" evidence="4">
    <location>
        <begin position="73"/>
        <end position="287"/>
    </location>
</feature>
<keyword evidence="6" id="KW-1185">Reference proteome</keyword>
<feature type="compositionally biased region" description="Gly residues" evidence="2">
    <location>
        <begin position="53"/>
        <end position="62"/>
    </location>
</feature>
<evidence type="ECO:0000256" key="3">
    <source>
        <dbReference type="SAM" id="Phobius"/>
    </source>
</evidence>
<reference evidence="5 6" key="1">
    <citation type="submission" date="2022-06" db="EMBL/GenBank/DDBJ databases">
        <title>Halogeometricum sp. a new haloarchaeum isolate from saline soil.</title>
        <authorList>
            <person name="Strakova D."/>
            <person name="Galisteo C."/>
            <person name="Sanchez-Porro C."/>
            <person name="Ventosa A."/>
        </authorList>
    </citation>
    <scope>NUCLEOTIDE SEQUENCE [LARGE SCALE GENOMIC DNA]</scope>
    <source>
        <strain evidence="5 6">S1BR25-6</strain>
    </source>
</reference>
<feature type="transmembrane region" description="Helical" evidence="3">
    <location>
        <begin position="274"/>
        <end position="293"/>
    </location>
</feature>
<keyword evidence="1" id="KW-0175">Coiled coil</keyword>
<gene>
    <name evidence="5" type="ORF">NDI76_09220</name>
</gene>
<proteinExistence type="predicted"/>
<dbReference type="Pfam" id="PF14257">
    <property type="entry name" value="DUF4349"/>
    <property type="match status" value="1"/>
</dbReference>
<protein>
    <submittedName>
        <fullName evidence="5">DUF4349 domain-containing protein</fullName>
    </submittedName>
</protein>
<name>A0ABU2GDN2_9EURY</name>
<evidence type="ECO:0000256" key="1">
    <source>
        <dbReference type="SAM" id="Coils"/>
    </source>
</evidence>
<feature type="region of interest" description="Disordered" evidence="2">
    <location>
        <begin position="44"/>
        <end position="66"/>
    </location>
</feature>
<evidence type="ECO:0000313" key="6">
    <source>
        <dbReference type="Proteomes" id="UP001257060"/>
    </source>
</evidence>
<evidence type="ECO:0000313" key="5">
    <source>
        <dbReference type="EMBL" id="MDS0298925.1"/>
    </source>
</evidence>
<accession>A0ABU2GDN2</accession>
<keyword evidence="3" id="KW-0472">Membrane</keyword>
<feature type="coiled-coil region" evidence="1">
    <location>
        <begin position="155"/>
        <end position="226"/>
    </location>
</feature>
<dbReference type="PROSITE" id="PS51257">
    <property type="entry name" value="PROKAR_LIPOPROTEIN"/>
    <property type="match status" value="1"/>
</dbReference>